<dbReference type="SUPFAM" id="SSF54373">
    <property type="entry name" value="FAD-linked reductases, C-terminal domain"/>
    <property type="match status" value="1"/>
</dbReference>
<evidence type="ECO:0000256" key="1">
    <source>
        <dbReference type="ARBA" id="ARBA00022630"/>
    </source>
</evidence>
<feature type="domain" description="FAD-binding" evidence="5">
    <location>
        <begin position="159"/>
        <end position="349"/>
    </location>
</feature>
<protein>
    <recommendedName>
        <fullName evidence="5">FAD-binding domain-containing protein</fullName>
    </recommendedName>
</protein>
<keyword evidence="3" id="KW-0560">Oxidoreductase</keyword>
<sequence>MASERPLEIAIVGAGLAGVTLALGLTRNNPNLNLTVFESRRKFSEISNGVGFGSNAVRAMSLITPKIVGIEGVYESVKTPNLDPFKRDIWYDVRHGDGPKAGNLIQEVRGEANFEFCSLSRAKFLEGIVGLLDPRVKLNFGTRIIDIVDGIDDHAGKSRLRFEDGTEAYADAVIGCDGIRSKVRELMFGEKANAVYSGKYAYRKVVSMKKAIATVGPQMRNRQMFVGKGGHVVTQPIKNGDALNIVAFRDARGEAWKRRVWVVPSDREAMLKDYEGWGEEVVKILELIEYPEKWGLFDTTPAETYTVNNLCILGDAAHATSPHLDSGAGFAIEDAYLLSGLLKPELVKRAADIKYAFKAWDAIRRPRCNELISRSREQGLLLDLQAQDGGEVSAEDVREKIEIHQRWVWNVDLEGMLEKATVLFQKEKEAAGSLKC</sequence>
<dbReference type="PRINTS" id="PR00420">
    <property type="entry name" value="RNGMNOXGNASE"/>
</dbReference>
<evidence type="ECO:0000313" key="6">
    <source>
        <dbReference type="EMBL" id="CAG8972166.1"/>
    </source>
</evidence>
<dbReference type="SUPFAM" id="SSF51905">
    <property type="entry name" value="FAD/NAD(P)-binding domain"/>
    <property type="match status" value="1"/>
</dbReference>
<keyword evidence="4" id="KW-0472">Membrane</keyword>
<keyword evidence="4" id="KW-0812">Transmembrane</keyword>
<evidence type="ECO:0000259" key="5">
    <source>
        <dbReference type="Pfam" id="PF01494"/>
    </source>
</evidence>
<dbReference type="OrthoDB" id="417877at2759"/>
<dbReference type="InterPro" id="IPR002938">
    <property type="entry name" value="FAD-bd"/>
</dbReference>
<keyword evidence="1" id="KW-0285">Flavoprotein</keyword>
<dbReference type="InterPro" id="IPR051104">
    <property type="entry name" value="FAD_monoxygenase"/>
</dbReference>
<dbReference type="PANTHER" id="PTHR46720:SF3">
    <property type="entry name" value="FAD-BINDING DOMAIN-CONTAINING PROTEIN-RELATED"/>
    <property type="match status" value="1"/>
</dbReference>
<dbReference type="GO" id="GO:0016491">
    <property type="term" value="F:oxidoreductase activity"/>
    <property type="evidence" value="ECO:0007669"/>
    <property type="project" value="UniProtKB-KW"/>
</dbReference>
<dbReference type="Pfam" id="PF01494">
    <property type="entry name" value="FAD_binding_3"/>
    <property type="match status" value="1"/>
</dbReference>
<evidence type="ECO:0000256" key="2">
    <source>
        <dbReference type="ARBA" id="ARBA00022827"/>
    </source>
</evidence>
<dbReference type="InterPro" id="IPR036188">
    <property type="entry name" value="FAD/NAD-bd_sf"/>
</dbReference>
<dbReference type="GO" id="GO:0071949">
    <property type="term" value="F:FAD binding"/>
    <property type="evidence" value="ECO:0007669"/>
    <property type="project" value="InterPro"/>
</dbReference>
<accession>A0A9N9Q3I6</accession>
<dbReference type="Proteomes" id="UP000701801">
    <property type="component" value="Unassembled WGS sequence"/>
</dbReference>
<feature type="transmembrane region" description="Helical" evidence="4">
    <location>
        <begin position="7"/>
        <end position="25"/>
    </location>
</feature>
<dbReference type="EMBL" id="CAJVRM010000037">
    <property type="protein sequence ID" value="CAG8972166.1"/>
    <property type="molecule type" value="Genomic_DNA"/>
</dbReference>
<proteinExistence type="predicted"/>
<evidence type="ECO:0000256" key="3">
    <source>
        <dbReference type="ARBA" id="ARBA00023002"/>
    </source>
</evidence>
<dbReference type="AlphaFoldDB" id="A0A9N9Q3I6"/>
<organism evidence="6 7">
    <name type="scientific">Hymenoscyphus albidus</name>
    <dbReference type="NCBI Taxonomy" id="595503"/>
    <lineage>
        <taxon>Eukaryota</taxon>
        <taxon>Fungi</taxon>
        <taxon>Dikarya</taxon>
        <taxon>Ascomycota</taxon>
        <taxon>Pezizomycotina</taxon>
        <taxon>Leotiomycetes</taxon>
        <taxon>Helotiales</taxon>
        <taxon>Helotiaceae</taxon>
        <taxon>Hymenoscyphus</taxon>
    </lineage>
</organism>
<dbReference type="PANTHER" id="PTHR46720">
    <property type="entry name" value="HYDROXYLASE, PUTATIVE (AFU_ORTHOLOGUE AFUA_3G01460)-RELATED"/>
    <property type="match status" value="1"/>
</dbReference>
<dbReference type="GO" id="GO:0044550">
    <property type="term" value="P:secondary metabolite biosynthetic process"/>
    <property type="evidence" value="ECO:0007669"/>
    <property type="project" value="TreeGrafter"/>
</dbReference>
<keyword evidence="4" id="KW-1133">Transmembrane helix</keyword>
<evidence type="ECO:0000256" key="4">
    <source>
        <dbReference type="SAM" id="Phobius"/>
    </source>
</evidence>
<evidence type="ECO:0000313" key="7">
    <source>
        <dbReference type="Proteomes" id="UP000701801"/>
    </source>
</evidence>
<comment type="caution">
    <text evidence="6">The sequence shown here is derived from an EMBL/GenBank/DDBJ whole genome shotgun (WGS) entry which is preliminary data.</text>
</comment>
<keyword evidence="7" id="KW-1185">Reference proteome</keyword>
<dbReference type="Gene3D" id="3.50.50.60">
    <property type="entry name" value="FAD/NAD(P)-binding domain"/>
    <property type="match status" value="1"/>
</dbReference>
<gene>
    <name evidence="6" type="ORF">HYALB_00009714</name>
</gene>
<name>A0A9N9Q3I6_9HELO</name>
<reference evidence="6" key="1">
    <citation type="submission" date="2021-07" db="EMBL/GenBank/DDBJ databases">
        <authorList>
            <person name="Durling M."/>
        </authorList>
    </citation>
    <scope>NUCLEOTIDE SEQUENCE</scope>
</reference>
<keyword evidence="2" id="KW-0274">FAD</keyword>